<dbReference type="Pfam" id="PF00842">
    <property type="entry name" value="Ala_racemase_C"/>
    <property type="match status" value="1"/>
</dbReference>
<dbReference type="PANTHER" id="PTHR30511:SF0">
    <property type="entry name" value="ALANINE RACEMASE, CATABOLIC-RELATED"/>
    <property type="match status" value="1"/>
</dbReference>
<feature type="domain" description="Alanine racemase C-terminal" evidence="7">
    <location>
        <begin position="247"/>
        <end position="373"/>
    </location>
</feature>
<dbReference type="SUPFAM" id="SSF50621">
    <property type="entry name" value="Alanine racemase C-terminal domain-like"/>
    <property type="match status" value="1"/>
</dbReference>
<comment type="cofactor">
    <cofactor evidence="1 4 5">
        <name>pyridoxal 5'-phosphate</name>
        <dbReference type="ChEBI" id="CHEBI:597326"/>
    </cofactor>
</comment>
<gene>
    <name evidence="8" type="ORF">J120_04475</name>
</gene>
<proteinExistence type="inferred from homology"/>
<dbReference type="UniPathway" id="UPA00042">
    <property type="reaction ID" value="UER00497"/>
</dbReference>
<name>A0A0D2I163_9BACT</name>
<evidence type="ECO:0000256" key="4">
    <source>
        <dbReference type="HAMAP-Rule" id="MF_01201"/>
    </source>
</evidence>
<feature type="binding site" evidence="4 6">
    <location>
        <position position="131"/>
    </location>
    <ligand>
        <name>substrate</name>
    </ligand>
</feature>
<evidence type="ECO:0000256" key="6">
    <source>
        <dbReference type="PIRSR" id="PIRSR600821-52"/>
    </source>
</evidence>
<dbReference type="InterPro" id="IPR009006">
    <property type="entry name" value="Ala_racemase/Decarboxylase_C"/>
</dbReference>
<dbReference type="STRING" id="1306947.J120_04475"/>
<dbReference type="NCBIfam" id="TIGR00492">
    <property type="entry name" value="alr"/>
    <property type="match status" value="1"/>
</dbReference>
<dbReference type="PANTHER" id="PTHR30511">
    <property type="entry name" value="ALANINE RACEMASE"/>
    <property type="match status" value="1"/>
</dbReference>
<dbReference type="GO" id="GO:0030170">
    <property type="term" value="F:pyridoxal phosphate binding"/>
    <property type="evidence" value="ECO:0007669"/>
    <property type="project" value="UniProtKB-UniRule"/>
</dbReference>
<feature type="binding site" evidence="4 6">
    <location>
        <position position="316"/>
    </location>
    <ligand>
        <name>substrate</name>
    </ligand>
</feature>
<evidence type="ECO:0000256" key="5">
    <source>
        <dbReference type="PIRSR" id="PIRSR600821-50"/>
    </source>
</evidence>
<evidence type="ECO:0000259" key="7">
    <source>
        <dbReference type="SMART" id="SM01005"/>
    </source>
</evidence>
<comment type="caution">
    <text evidence="8">The sequence shown here is derived from an EMBL/GenBank/DDBJ whole genome shotgun (WGS) entry which is preliminary data.</text>
</comment>
<comment type="catalytic activity">
    <reaction evidence="4">
        <text>L-alanine = D-alanine</text>
        <dbReference type="Rhea" id="RHEA:20249"/>
        <dbReference type="ChEBI" id="CHEBI:57416"/>
        <dbReference type="ChEBI" id="CHEBI:57972"/>
        <dbReference type="EC" id="5.1.1.1"/>
    </reaction>
</comment>
<dbReference type="InterPro" id="IPR011079">
    <property type="entry name" value="Ala_racemase_C"/>
</dbReference>
<keyword evidence="2 4" id="KW-0663">Pyridoxal phosphate</keyword>
<accession>A0A0D2I163</accession>
<comment type="function">
    <text evidence="4">Catalyzes the interconversion of L-alanine and D-alanine. May also act on other amino acids.</text>
</comment>
<dbReference type="InterPro" id="IPR001608">
    <property type="entry name" value="Ala_racemase_N"/>
</dbReference>
<dbReference type="EMBL" id="ARQD01000004">
    <property type="protein sequence ID" value="KIX84965.1"/>
    <property type="molecule type" value="Genomic_DNA"/>
</dbReference>
<dbReference type="InterPro" id="IPR029066">
    <property type="entry name" value="PLP-binding_barrel"/>
</dbReference>
<dbReference type="InterPro" id="IPR020622">
    <property type="entry name" value="Ala_racemase_pyridoxalP-BS"/>
</dbReference>
<comment type="similarity">
    <text evidence="4">Belongs to the alanine racemase family.</text>
</comment>
<dbReference type="PRINTS" id="PR00992">
    <property type="entry name" value="ALARACEMASE"/>
</dbReference>
<comment type="pathway">
    <text evidence="4">Amino-acid biosynthesis; D-alanine biosynthesis; D-alanine from L-alanine: step 1/1.</text>
</comment>
<evidence type="ECO:0000313" key="9">
    <source>
        <dbReference type="Proteomes" id="UP000032214"/>
    </source>
</evidence>
<dbReference type="PROSITE" id="PS00395">
    <property type="entry name" value="ALANINE_RACEMASE"/>
    <property type="match status" value="1"/>
</dbReference>
<dbReference type="EC" id="5.1.1.1" evidence="4"/>
<protein>
    <recommendedName>
        <fullName evidence="4">Alanine racemase</fullName>
        <ecNumber evidence="4">5.1.1.1</ecNumber>
    </recommendedName>
</protein>
<keyword evidence="9" id="KW-1185">Reference proteome</keyword>
<feature type="active site" description="Proton acceptor; specific for L-alanine" evidence="4">
    <location>
        <position position="268"/>
    </location>
</feature>
<reference evidence="8 9" key="1">
    <citation type="journal article" date="2013" name="Proc. Natl. Acad. Sci. U.S.A.">
        <title>Candidate phylum TM6 genome recovered from a hospital sink biofilm provides genomic insights into this uncultivated phylum.</title>
        <authorList>
            <person name="McLean J.S."/>
            <person name="Lombardo M.J."/>
            <person name="Badger J.H."/>
            <person name="Edlund A."/>
            <person name="Novotny M."/>
            <person name="Yee-Greenbaum J."/>
            <person name="Vyahhi N."/>
            <person name="Hall A.P."/>
            <person name="Yang Y."/>
            <person name="Dupont C.L."/>
            <person name="Ziegler M.G."/>
            <person name="Chitsaz H."/>
            <person name="Allen A.E."/>
            <person name="Yooseph S."/>
            <person name="Tesler G."/>
            <person name="Pevzner P.A."/>
            <person name="Friedman R.M."/>
            <person name="Nealson K.H."/>
            <person name="Venter J.C."/>
            <person name="Lasken R.S."/>
        </authorList>
    </citation>
    <scope>NUCLEOTIDE SEQUENCE [LARGE SCALE GENOMIC DNA]</scope>
    <source>
        <strain evidence="8 9">TM6SC1</strain>
    </source>
</reference>
<feature type="modified residue" description="N6-(pyridoxal phosphate)lysine" evidence="4 5">
    <location>
        <position position="33"/>
    </location>
</feature>
<dbReference type="HAMAP" id="MF_01201">
    <property type="entry name" value="Ala_racemase"/>
    <property type="match status" value="1"/>
</dbReference>
<dbReference type="GO" id="GO:0008784">
    <property type="term" value="F:alanine racemase activity"/>
    <property type="evidence" value="ECO:0007669"/>
    <property type="project" value="UniProtKB-UniRule"/>
</dbReference>
<sequence length="398" mass="45057">MRTWIEIDIPALVHNLSIYRAQCENARLCLVIKGNAYGHDLKTMSTIVNDIDSVDMVATASTQEAVHAYNYGCKKNILALSILDEYLQVAISYKIHIVAYDYHSLDIIVNAARTLHVQAYVHLKLDTGLNRLGLKLSEFLAFVRHARTYQEIVIVGLFSHFANSEQRDQEFAYAQLQTFKHAINILHAQGYAIPYTHISCSASTLIHTYDPLFTMVRIGIGAYGLWPSPENKQYALANNIHQELIPILSWYTTIIQIKEIEPGESVGYNRTFIATERRRIALLPIGYWDGYDRRLSNNSWVRIHDKYAPIVGIVAMNLIMIDITYIPEASRGTQVILIGPYPLINPSEIALRCSTISYEITTRINSDIPRVAVQQPNCYTTKENPAIISIATQPFLSI</sequence>
<dbReference type="Gene3D" id="2.40.37.10">
    <property type="entry name" value="Lyase, Ornithine Decarboxylase, Chain A, domain 1"/>
    <property type="match status" value="1"/>
</dbReference>
<dbReference type="Gene3D" id="3.20.20.10">
    <property type="entry name" value="Alanine racemase"/>
    <property type="match status" value="1"/>
</dbReference>
<dbReference type="Proteomes" id="UP000032214">
    <property type="component" value="Unassembled WGS sequence"/>
</dbReference>
<dbReference type="GO" id="GO:0005829">
    <property type="term" value="C:cytosol"/>
    <property type="evidence" value="ECO:0007669"/>
    <property type="project" value="TreeGrafter"/>
</dbReference>
<dbReference type="eggNOG" id="COG0787">
    <property type="taxonomic scope" value="Bacteria"/>
</dbReference>
<evidence type="ECO:0000313" key="8">
    <source>
        <dbReference type="EMBL" id="KIX84965.1"/>
    </source>
</evidence>
<keyword evidence="3 4" id="KW-0413">Isomerase</keyword>
<dbReference type="SUPFAM" id="SSF51419">
    <property type="entry name" value="PLP-binding barrel"/>
    <property type="match status" value="1"/>
</dbReference>
<evidence type="ECO:0000256" key="2">
    <source>
        <dbReference type="ARBA" id="ARBA00022898"/>
    </source>
</evidence>
<feature type="active site" description="Proton acceptor; specific for D-alanine" evidence="4">
    <location>
        <position position="33"/>
    </location>
</feature>
<organism evidence="8 9">
    <name type="scientific">candidate division TM6 bacterium JCVI TM6SC1</name>
    <dbReference type="NCBI Taxonomy" id="1306947"/>
    <lineage>
        <taxon>Bacteria</taxon>
        <taxon>Candidatus Babelota</taxon>
        <taxon>Vermiphilus</taxon>
    </lineage>
</organism>
<dbReference type="AlphaFoldDB" id="A0A0D2I163"/>
<evidence type="ECO:0000256" key="3">
    <source>
        <dbReference type="ARBA" id="ARBA00023235"/>
    </source>
</evidence>
<dbReference type="InterPro" id="IPR000821">
    <property type="entry name" value="Ala_racemase"/>
</dbReference>
<dbReference type="SMART" id="SM01005">
    <property type="entry name" value="Ala_racemase_C"/>
    <property type="match status" value="1"/>
</dbReference>
<dbReference type="CDD" id="cd00430">
    <property type="entry name" value="PLPDE_III_AR"/>
    <property type="match status" value="1"/>
</dbReference>
<evidence type="ECO:0000256" key="1">
    <source>
        <dbReference type="ARBA" id="ARBA00001933"/>
    </source>
</evidence>
<dbReference type="Pfam" id="PF01168">
    <property type="entry name" value="Ala_racemase_N"/>
    <property type="match status" value="1"/>
</dbReference>
<dbReference type="GO" id="GO:0030632">
    <property type="term" value="P:D-alanine biosynthetic process"/>
    <property type="evidence" value="ECO:0007669"/>
    <property type="project" value="UniProtKB-UniRule"/>
</dbReference>